<evidence type="ECO:0000256" key="7">
    <source>
        <dbReference type="ARBA" id="ARBA00023136"/>
    </source>
</evidence>
<evidence type="ECO:0000313" key="11">
    <source>
        <dbReference type="Proteomes" id="UP001153712"/>
    </source>
</evidence>
<keyword evidence="9" id="KW-0807">Transducer</keyword>
<evidence type="ECO:0000256" key="9">
    <source>
        <dbReference type="ARBA" id="ARBA00023224"/>
    </source>
</evidence>
<keyword evidence="11" id="KW-1185">Reference proteome</keyword>
<sequence>MSVCSGECDILYENLVGLQSLRDESDYERELVKCIKHHEEIRKLVRNIEKRFSLIILEQYFTSLISCCTTMFKLSLAEPMSMEFFRTLSYQLNIFLQMYLFCWCASEVTEKV</sequence>
<dbReference type="InterPro" id="IPR004117">
    <property type="entry name" value="7tm6_olfct_rcpt"/>
</dbReference>
<protein>
    <submittedName>
        <fullName evidence="10">Uncharacterized protein</fullName>
    </submittedName>
</protein>
<keyword evidence="4" id="KW-0812">Transmembrane</keyword>
<dbReference type="PANTHER" id="PTHR21137:SF35">
    <property type="entry name" value="ODORANT RECEPTOR 19A-RELATED"/>
    <property type="match status" value="1"/>
</dbReference>
<evidence type="ECO:0000256" key="1">
    <source>
        <dbReference type="ARBA" id="ARBA00004651"/>
    </source>
</evidence>
<keyword evidence="7" id="KW-0472">Membrane</keyword>
<keyword evidence="2" id="KW-1003">Cell membrane</keyword>
<evidence type="ECO:0000256" key="4">
    <source>
        <dbReference type="ARBA" id="ARBA00022692"/>
    </source>
</evidence>
<organism evidence="10 11">
    <name type="scientific">Phyllotreta striolata</name>
    <name type="common">Striped flea beetle</name>
    <name type="synonym">Crioceris striolata</name>
    <dbReference type="NCBI Taxonomy" id="444603"/>
    <lineage>
        <taxon>Eukaryota</taxon>
        <taxon>Metazoa</taxon>
        <taxon>Ecdysozoa</taxon>
        <taxon>Arthropoda</taxon>
        <taxon>Hexapoda</taxon>
        <taxon>Insecta</taxon>
        <taxon>Pterygota</taxon>
        <taxon>Neoptera</taxon>
        <taxon>Endopterygota</taxon>
        <taxon>Coleoptera</taxon>
        <taxon>Polyphaga</taxon>
        <taxon>Cucujiformia</taxon>
        <taxon>Chrysomeloidea</taxon>
        <taxon>Chrysomelidae</taxon>
        <taxon>Galerucinae</taxon>
        <taxon>Alticini</taxon>
        <taxon>Phyllotreta</taxon>
    </lineage>
</organism>
<accession>A0A9N9TS84</accession>
<keyword evidence="5" id="KW-0552">Olfaction</keyword>
<comment type="subcellular location">
    <subcellularLocation>
        <location evidence="1">Cell membrane</location>
        <topology evidence="1">Multi-pass membrane protein</topology>
    </subcellularLocation>
</comment>
<dbReference type="PANTHER" id="PTHR21137">
    <property type="entry name" value="ODORANT RECEPTOR"/>
    <property type="match status" value="1"/>
</dbReference>
<keyword evidence="8" id="KW-0675">Receptor</keyword>
<reference evidence="10" key="1">
    <citation type="submission" date="2022-01" db="EMBL/GenBank/DDBJ databases">
        <authorList>
            <person name="King R."/>
        </authorList>
    </citation>
    <scope>NUCLEOTIDE SEQUENCE</scope>
</reference>
<evidence type="ECO:0000256" key="3">
    <source>
        <dbReference type="ARBA" id="ARBA00022606"/>
    </source>
</evidence>
<evidence type="ECO:0000313" key="10">
    <source>
        <dbReference type="EMBL" id="CAG9861275.1"/>
    </source>
</evidence>
<dbReference type="EMBL" id="OU900097">
    <property type="protein sequence ID" value="CAG9861275.1"/>
    <property type="molecule type" value="Genomic_DNA"/>
</dbReference>
<dbReference type="AlphaFoldDB" id="A0A9N9TS84"/>
<evidence type="ECO:0000256" key="5">
    <source>
        <dbReference type="ARBA" id="ARBA00022725"/>
    </source>
</evidence>
<evidence type="ECO:0000256" key="2">
    <source>
        <dbReference type="ARBA" id="ARBA00022475"/>
    </source>
</evidence>
<keyword evidence="6" id="KW-1133">Transmembrane helix</keyword>
<keyword evidence="3" id="KW-0716">Sensory transduction</keyword>
<dbReference type="GO" id="GO:0005549">
    <property type="term" value="F:odorant binding"/>
    <property type="evidence" value="ECO:0007669"/>
    <property type="project" value="InterPro"/>
</dbReference>
<dbReference type="OrthoDB" id="6760651at2759"/>
<evidence type="ECO:0000256" key="6">
    <source>
        <dbReference type="ARBA" id="ARBA00022989"/>
    </source>
</evidence>
<dbReference type="GO" id="GO:0005886">
    <property type="term" value="C:plasma membrane"/>
    <property type="evidence" value="ECO:0007669"/>
    <property type="project" value="UniProtKB-SubCell"/>
</dbReference>
<proteinExistence type="predicted"/>
<dbReference type="GO" id="GO:0004984">
    <property type="term" value="F:olfactory receptor activity"/>
    <property type="evidence" value="ECO:0007669"/>
    <property type="project" value="InterPro"/>
</dbReference>
<dbReference type="Pfam" id="PF02949">
    <property type="entry name" value="7tm_6"/>
    <property type="match status" value="1"/>
</dbReference>
<evidence type="ECO:0000256" key="8">
    <source>
        <dbReference type="ARBA" id="ARBA00023170"/>
    </source>
</evidence>
<gene>
    <name evidence="10" type="ORF">PHYEVI_LOCUS7617</name>
</gene>
<dbReference type="Proteomes" id="UP001153712">
    <property type="component" value="Chromosome 4"/>
</dbReference>
<dbReference type="GO" id="GO:0007165">
    <property type="term" value="P:signal transduction"/>
    <property type="evidence" value="ECO:0007669"/>
    <property type="project" value="UniProtKB-KW"/>
</dbReference>
<name>A0A9N9TS84_PHYSR</name>